<organism evidence="2 3">
    <name type="scientific">Goodea atripinnis</name>
    <dbReference type="NCBI Taxonomy" id="208336"/>
    <lineage>
        <taxon>Eukaryota</taxon>
        <taxon>Metazoa</taxon>
        <taxon>Chordata</taxon>
        <taxon>Craniata</taxon>
        <taxon>Vertebrata</taxon>
        <taxon>Euteleostomi</taxon>
        <taxon>Actinopterygii</taxon>
        <taxon>Neopterygii</taxon>
        <taxon>Teleostei</taxon>
        <taxon>Neoteleostei</taxon>
        <taxon>Acanthomorphata</taxon>
        <taxon>Ovalentaria</taxon>
        <taxon>Atherinomorphae</taxon>
        <taxon>Cyprinodontiformes</taxon>
        <taxon>Goodeidae</taxon>
        <taxon>Goodea</taxon>
    </lineage>
</organism>
<evidence type="ECO:0000256" key="1">
    <source>
        <dbReference type="SAM" id="MobiDB-lite"/>
    </source>
</evidence>
<feature type="compositionally biased region" description="Pro residues" evidence="1">
    <location>
        <begin position="163"/>
        <end position="177"/>
    </location>
</feature>
<evidence type="ECO:0000313" key="2">
    <source>
        <dbReference type="EMBL" id="MEQ2171784.1"/>
    </source>
</evidence>
<dbReference type="EMBL" id="JAHRIO010040971">
    <property type="protein sequence ID" value="MEQ2171784.1"/>
    <property type="molecule type" value="Genomic_DNA"/>
</dbReference>
<dbReference type="PANTHER" id="PTHR15829:SF15">
    <property type="entry name" value="RIPOR FAMILY MEMBER 3"/>
    <property type="match status" value="1"/>
</dbReference>
<dbReference type="PANTHER" id="PTHR15829">
    <property type="entry name" value="PROTEIN KINASE PKN/PRK1, EFFECTOR"/>
    <property type="match status" value="1"/>
</dbReference>
<feature type="compositionally biased region" description="Polar residues" evidence="1">
    <location>
        <begin position="33"/>
        <end position="45"/>
    </location>
</feature>
<evidence type="ECO:0000313" key="3">
    <source>
        <dbReference type="Proteomes" id="UP001476798"/>
    </source>
</evidence>
<feature type="compositionally biased region" description="Polar residues" evidence="1">
    <location>
        <begin position="97"/>
        <end position="108"/>
    </location>
</feature>
<feature type="compositionally biased region" description="Polar residues" evidence="1">
    <location>
        <begin position="58"/>
        <end position="69"/>
    </location>
</feature>
<protein>
    <submittedName>
        <fullName evidence="2">Uncharacterized protein</fullName>
    </submittedName>
</protein>
<accession>A0ABV0NK84</accession>
<dbReference type="Proteomes" id="UP001476798">
    <property type="component" value="Unassembled WGS sequence"/>
</dbReference>
<feature type="region of interest" description="Disordered" evidence="1">
    <location>
        <begin position="1"/>
        <end position="193"/>
    </location>
</feature>
<keyword evidence="3" id="KW-1185">Reference proteome</keyword>
<comment type="caution">
    <text evidence="2">The sequence shown here is derived from an EMBL/GenBank/DDBJ whole genome shotgun (WGS) entry which is preliminary data.</text>
</comment>
<reference evidence="2 3" key="1">
    <citation type="submission" date="2021-06" db="EMBL/GenBank/DDBJ databases">
        <authorList>
            <person name="Palmer J.M."/>
        </authorList>
    </citation>
    <scope>NUCLEOTIDE SEQUENCE [LARGE SCALE GENOMIC DNA]</scope>
    <source>
        <strain evidence="2 3">GA_2019</strain>
        <tissue evidence="2">Muscle</tissue>
    </source>
</reference>
<feature type="compositionally biased region" description="Polar residues" evidence="1">
    <location>
        <begin position="133"/>
        <end position="162"/>
    </location>
</feature>
<name>A0ABV0NK84_9TELE</name>
<sequence>MVRELQDQEGSLPSLVSKGRPNRGGASLLSYLSDPSHTSAESGPQSPYIPSLTRAHSYPSTSLAGSRTQLFFGEEEEQEARQRFDGKVDEEEWGGVSETSSGETTKTASLVALPRSSTPDILRKHPSGEPDPETQSATVQQRAEQESPNIPTDTETLPSMPSTQPPVASPALAPPAAPTSGRPRVSSAQRRTQSTRLGALMAELEKSFLSESSTDKELRLLQHQIQHLGTILKVTNDLSLLRSSSEETLVVEEVLGSFDFLSNAFNADDDTSCLGSVRLKDSGISSFQQSTLKSLGLLSKDSQSASEEELVIAPLTSGNWGLDQALETHLDICCILQEVWDLQSVCRLLPCRRCVCSPERVTLFQLSVYLNRWSFQDLGEHISRLSKEGKKGYEAFQRMQQMYVEMQEEAYQNQETEITIL</sequence>
<gene>
    <name evidence="2" type="ORF">GOODEAATRI_014214</name>
</gene>
<dbReference type="InterPro" id="IPR026136">
    <property type="entry name" value="RIPOR3"/>
</dbReference>
<proteinExistence type="predicted"/>